<dbReference type="EMBL" id="ML977644">
    <property type="protein sequence ID" value="KAF1995143.1"/>
    <property type="molecule type" value="Genomic_DNA"/>
</dbReference>
<proteinExistence type="predicted"/>
<feature type="compositionally biased region" description="Basic and acidic residues" evidence="1">
    <location>
        <begin position="231"/>
        <end position="243"/>
    </location>
</feature>
<dbReference type="AlphaFoldDB" id="A0A6A5W040"/>
<feature type="compositionally biased region" description="Pro residues" evidence="1">
    <location>
        <begin position="213"/>
        <end position="225"/>
    </location>
</feature>
<protein>
    <submittedName>
        <fullName evidence="2">Uncharacterized protein</fullName>
    </submittedName>
</protein>
<evidence type="ECO:0000256" key="1">
    <source>
        <dbReference type="SAM" id="MobiDB-lite"/>
    </source>
</evidence>
<gene>
    <name evidence="2" type="ORF">P154DRAFT_581071</name>
</gene>
<evidence type="ECO:0000313" key="3">
    <source>
        <dbReference type="Proteomes" id="UP000799779"/>
    </source>
</evidence>
<name>A0A6A5W040_9PLEO</name>
<dbReference type="Proteomes" id="UP000799779">
    <property type="component" value="Unassembled WGS sequence"/>
</dbReference>
<feature type="region of interest" description="Disordered" evidence="1">
    <location>
        <begin position="212"/>
        <end position="243"/>
    </location>
</feature>
<dbReference type="OrthoDB" id="3768628at2759"/>
<sequence>MRVQLKERSVLDSGNRCADVDGGGGIFRRQAARDSGGPWRFISRAEDVRKAFIFPGPFSHARWGQAMADRWHRSGQRRATCLTNLRCSCREVQAPSGSDRVVVDKQWTESFAENSDIGVRAATPASRSQEQQQQRDAERLARARGHSAIRRGTCAAVRCWGARLKGDGLGSPLGDALASVQKISIPLVARGRVWQCWSPRISGSLPNVNTTRPVPPALPLMPAPRLPGLRTPRDPACDKSEQTRSRVPANRCCTAPLPTPACPPPSLRGHPRPPIHVHARPVPRRECGAAPMAARKCGASLVDGPKPATGAADAGGLARVMREFEELVALFETALLCSDDSLKKLSRDDEERRRTELRRRAHRLAIAELSTKYTRKQLRRSLDAAEALGKHAEERLAASLAPTLDDHDASLRRIHHGHFRLFSTALFDLLGQPTDLRFGTLRFHDVPSNPQFPAGETSAVAAGGTLGPALTACSGTSVELALNASFFVADSAETLPYHHFSMPDAPSLQNRGMRSRKWEDGGEFPDYDSWLLFTFLGNGCLKVEVPIEMCADIYGGALQGRENEEVLFWGVFVDDNELP</sequence>
<accession>A0A6A5W040</accession>
<evidence type="ECO:0000313" key="2">
    <source>
        <dbReference type="EMBL" id="KAF1995143.1"/>
    </source>
</evidence>
<organism evidence="2 3">
    <name type="scientific">Amniculicola lignicola CBS 123094</name>
    <dbReference type="NCBI Taxonomy" id="1392246"/>
    <lineage>
        <taxon>Eukaryota</taxon>
        <taxon>Fungi</taxon>
        <taxon>Dikarya</taxon>
        <taxon>Ascomycota</taxon>
        <taxon>Pezizomycotina</taxon>
        <taxon>Dothideomycetes</taxon>
        <taxon>Pleosporomycetidae</taxon>
        <taxon>Pleosporales</taxon>
        <taxon>Amniculicolaceae</taxon>
        <taxon>Amniculicola</taxon>
    </lineage>
</organism>
<keyword evidence="3" id="KW-1185">Reference proteome</keyword>
<reference evidence="2" key="1">
    <citation type="journal article" date="2020" name="Stud. Mycol.">
        <title>101 Dothideomycetes genomes: a test case for predicting lifestyles and emergence of pathogens.</title>
        <authorList>
            <person name="Haridas S."/>
            <person name="Albert R."/>
            <person name="Binder M."/>
            <person name="Bloem J."/>
            <person name="Labutti K."/>
            <person name="Salamov A."/>
            <person name="Andreopoulos B."/>
            <person name="Baker S."/>
            <person name="Barry K."/>
            <person name="Bills G."/>
            <person name="Bluhm B."/>
            <person name="Cannon C."/>
            <person name="Castanera R."/>
            <person name="Culley D."/>
            <person name="Daum C."/>
            <person name="Ezra D."/>
            <person name="Gonzalez J."/>
            <person name="Henrissat B."/>
            <person name="Kuo A."/>
            <person name="Liang C."/>
            <person name="Lipzen A."/>
            <person name="Lutzoni F."/>
            <person name="Magnuson J."/>
            <person name="Mondo S."/>
            <person name="Nolan M."/>
            <person name="Ohm R."/>
            <person name="Pangilinan J."/>
            <person name="Park H.-J."/>
            <person name="Ramirez L."/>
            <person name="Alfaro M."/>
            <person name="Sun H."/>
            <person name="Tritt A."/>
            <person name="Yoshinaga Y."/>
            <person name="Zwiers L.-H."/>
            <person name="Turgeon B."/>
            <person name="Goodwin S."/>
            <person name="Spatafora J."/>
            <person name="Crous P."/>
            <person name="Grigoriev I."/>
        </authorList>
    </citation>
    <scope>NUCLEOTIDE SEQUENCE</scope>
    <source>
        <strain evidence="2">CBS 123094</strain>
    </source>
</reference>